<evidence type="ECO:0000256" key="2">
    <source>
        <dbReference type="ARBA" id="ARBA00005389"/>
    </source>
</evidence>
<evidence type="ECO:0000256" key="4">
    <source>
        <dbReference type="ARBA" id="ARBA00023163"/>
    </source>
</evidence>
<evidence type="ECO:0000256" key="6">
    <source>
        <dbReference type="RuleBase" id="RU364146"/>
    </source>
</evidence>
<comment type="caution">
    <text evidence="8">The sequence shown here is derived from an EMBL/GenBank/DDBJ whole genome shotgun (WGS) entry which is preliminary data.</text>
</comment>
<keyword evidence="5 6" id="KW-0539">Nucleus</keyword>
<name>A0AAV5SR94_9BILA</name>
<gene>
    <name evidence="6" type="primary">MED10</name>
    <name evidence="8" type="ORF">PENTCL1PPCAC_7280</name>
</gene>
<comment type="function">
    <text evidence="6">Component of the Mediator complex, a coactivator involved in the regulated transcription of nearly all RNA polymerase II-dependent genes. Mediator functions as a bridge to convey information from gene-specific regulatory proteins to the basal RNA polymerase II transcription machinery. Mediator is recruited to promoters by direct interactions with regulatory proteins and serves as a scaffold for the assembly of a functional preinitiation complex with RNA polymerase II and the general transcription factors.</text>
</comment>
<keyword evidence="4 6" id="KW-0804">Transcription</keyword>
<dbReference type="AlphaFoldDB" id="A0AAV5SR94"/>
<dbReference type="GO" id="GO:0016592">
    <property type="term" value="C:mediator complex"/>
    <property type="evidence" value="ECO:0007669"/>
    <property type="project" value="InterPro"/>
</dbReference>
<dbReference type="GO" id="GO:0003712">
    <property type="term" value="F:transcription coregulator activity"/>
    <property type="evidence" value="ECO:0007669"/>
    <property type="project" value="InterPro"/>
</dbReference>
<sequence>MEGDAQQKSSSSRKETTSEDKFDRLERTLEQFQENARIMGSMAADFTTRSQDQFNQKIHTFISGLQQMDAMKHEFDEVKVPLELMEVLDRGETPFLYSKEILEKTQLKNEEVNGKIEMYRKFRASLLKHMGEEMPGDTVKYLTTRKESEAAKQVMQNAAAAMSSQKE</sequence>
<keyword evidence="9" id="KW-1185">Reference proteome</keyword>
<comment type="subunit">
    <text evidence="6">Component of the Mediator complex.</text>
</comment>
<dbReference type="EMBL" id="BTSX01000002">
    <property type="protein sequence ID" value="GMS85105.1"/>
    <property type="molecule type" value="Genomic_DNA"/>
</dbReference>
<evidence type="ECO:0000313" key="9">
    <source>
        <dbReference type="Proteomes" id="UP001432027"/>
    </source>
</evidence>
<dbReference type="Pfam" id="PF09748">
    <property type="entry name" value="Med10"/>
    <property type="match status" value="1"/>
</dbReference>
<evidence type="ECO:0000256" key="5">
    <source>
        <dbReference type="ARBA" id="ARBA00023242"/>
    </source>
</evidence>
<evidence type="ECO:0000256" key="7">
    <source>
        <dbReference type="SAM" id="MobiDB-lite"/>
    </source>
</evidence>
<feature type="compositionally biased region" description="Low complexity" evidence="7">
    <location>
        <begin position="1"/>
        <end position="10"/>
    </location>
</feature>
<comment type="subcellular location">
    <subcellularLocation>
        <location evidence="1 6">Nucleus</location>
    </subcellularLocation>
</comment>
<keyword evidence="3 6" id="KW-0805">Transcription regulation</keyword>
<dbReference type="InterPro" id="IPR019145">
    <property type="entry name" value="Mediator_Med10"/>
</dbReference>
<keyword evidence="6" id="KW-0010">Activator</keyword>
<dbReference type="GO" id="GO:0006357">
    <property type="term" value="P:regulation of transcription by RNA polymerase II"/>
    <property type="evidence" value="ECO:0007669"/>
    <property type="project" value="InterPro"/>
</dbReference>
<organism evidence="8 9">
    <name type="scientific">Pristionchus entomophagus</name>
    <dbReference type="NCBI Taxonomy" id="358040"/>
    <lineage>
        <taxon>Eukaryota</taxon>
        <taxon>Metazoa</taxon>
        <taxon>Ecdysozoa</taxon>
        <taxon>Nematoda</taxon>
        <taxon>Chromadorea</taxon>
        <taxon>Rhabditida</taxon>
        <taxon>Rhabditina</taxon>
        <taxon>Diplogasteromorpha</taxon>
        <taxon>Diplogasteroidea</taxon>
        <taxon>Neodiplogasteridae</taxon>
        <taxon>Pristionchus</taxon>
    </lineage>
</organism>
<comment type="similarity">
    <text evidence="2 6">Belongs to the Mediator complex subunit 10 family.</text>
</comment>
<evidence type="ECO:0000313" key="8">
    <source>
        <dbReference type="EMBL" id="GMS85105.1"/>
    </source>
</evidence>
<feature type="compositionally biased region" description="Basic and acidic residues" evidence="7">
    <location>
        <begin position="12"/>
        <end position="25"/>
    </location>
</feature>
<feature type="region of interest" description="Disordered" evidence="7">
    <location>
        <begin position="1"/>
        <end position="25"/>
    </location>
</feature>
<dbReference type="Proteomes" id="UP001432027">
    <property type="component" value="Unassembled WGS sequence"/>
</dbReference>
<accession>A0AAV5SR94</accession>
<evidence type="ECO:0000256" key="1">
    <source>
        <dbReference type="ARBA" id="ARBA00004123"/>
    </source>
</evidence>
<reference evidence="8" key="1">
    <citation type="submission" date="2023-10" db="EMBL/GenBank/DDBJ databases">
        <title>Genome assembly of Pristionchus species.</title>
        <authorList>
            <person name="Yoshida K."/>
            <person name="Sommer R.J."/>
        </authorList>
    </citation>
    <scope>NUCLEOTIDE SEQUENCE</scope>
    <source>
        <strain evidence="8">RS0144</strain>
    </source>
</reference>
<evidence type="ECO:0000256" key="3">
    <source>
        <dbReference type="ARBA" id="ARBA00023015"/>
    </source>
</evidence>
<protein>
    <recommendedName>
        <fullName evidence="6">Mediator of RNA polymerase II transcription subunit 10</fullName>
    </recommendedName>
    <alternativeName>
        <fullName evidence="6">Mediator complex subunit 10</fullName>
    </alternativeName>
</protein>
<proteinExistence type="inferred from homology"/>